<accession>A0A8T0MTW5</accession>
<sequence length="226" mass="25113">MEAEGSGSKVVGGVCQWTSTQSSFMLTFLSNIVANGTKTSSGFKKVHLNSCAKALNEYFKLSRTGDQIANHLKTWKKKYDEDNFIITLDHEHYTGPVADHKGDDEYLNKPLQYYGDLATIFGNNVATASRPNKRAKIIEGDVDSLVAALKEGSEKLSDAIKDAAKTDNALPPELFHTVNNLPGFEHEHKSFYLLHLVNNAHIARAFNSLPIDHKITWVAKFVTDNF</sequence>
<dbReference type="Pfam" id="PF12776">
    <property type="entry name" value="Myb_DNA-bind_3"/>
    <property type="match status" value="1"/>
</dbReference>
<protein>
    <recommendedName>
        <fullName evidence="1">Myb/SANT-like domain-containing protein</fullName>
    </recommendedName>
</protein>
<dbReference type="PANTHER" id="PTHR47127">
    <property type="entry name" value="10A19I.15"/>
    <property type="match status" value="1"/>
</dbReference>
<feature type="domain" description="Myb/SANT-like" evidence="1">
    <location>
        <begin position="16"/>
        <end position="83"/>
    </location>
</feature>
<dbReference type="Proteomes" id="UP000823388">
    <property type="component" value="Chromosome 9N"/>
</dbReference>
<evidence type="ECO:0000313" key="2">
    <source>
        <dbReference type="EMBL" id="KAG2538879.1"/>
    </source>
</evidence>
<reference evidence="2" key="1">
    <citation type="submission" date="2020-05" db="EMBL/GenBank/DDBJ databases">
        <title>WGS assembly of Panicum virgatum.</title>
        <authorList>
            <person name="Lovell J.T."/>
            <person name="Jenkins J."/>
            <person name="Shu S."/>
            <person name="Juenger T.E."/>
            <person name="Schmutz J."/>
        </authorList>
    </citation>
    <scope>NUCLEOTIDE SEQUENCE</scope>
    <source>
        <strain evidence="2">AP13</strain>
    </source>
</reference>
<name>A0A8T0MTW5_PANVG</name>
<gene>
    <name evidence="2" type="ORF">PVAP13_9NG438314</name>
</gene>
<dbReference type="AlphaFoldDB" id="A0A8T0MTW5"/>
<comment type="caution">
    <text evidence="2">The sequence shown here is derived from an EMBL/GenBank/DDBJ whole genome shotgun (WGS) entry which is preliminary data.</text>
</comment>
<evidence type="ECO:0000313" key="3">
    <source>
        <dbReference type="Proteomes" id="UP000823388"/>
    </source>
</evidence>
<proteinExistence type="predicted"/>
<keyword evidence="3" id="KW-1185">Reference proteome</keyword>
<organism evidence="2 3">
    <name type="scientific">Panicum virgatum</name>
    <name type="common">Blackwell switchgrass</name>
    <dbReference type="NCBI Taxonomy" id="38727"/>
    <lineage>
        <taxon>Eukaryota</taxon>
        <taxon>Viridiplantae</taxon>
        <taxon>Streptophyta</taxon>
        <taxon>Embryophyta</taxon>
        <taxon>Tracheophyta</taxon>
        <taxon>Spermatophyta</taxon>
        <taxon>Magnoliopsida</taxon>
        <taxon>Liliopsida</taxon>
        <taxon>Poales</taxon>
        <taxon>Poaceae</taxon>
        <taxon>PACMAD clade</taxon>
        <taxon>Panicoideae</taxon>
        <taxon>Panicodae</taxon>
        <taxon>Paniceae</taxon>
        <taxon>Panicinae</taxon>
        <taxon>Panicum</taxon>
        <taxon>Panicum sect. Hiantes</taxon>
    </lineage>
</organism>
<evidence type="ECO:0000259" key="1">
    <source>
        <dbReference type="Pfam" id="PF12776"/>
    </source>
</evidence>
<dbReference type="InterPro" id="IPR024752">
    <property type="entry name" value="Myb/SANT-like_dom"/>
</dbReference>
<dbReference type="EMBL" id="CM029054">
    <property type="protein sequence ID" value="KAG2538879.1"/>
    <property type="molecule type" value="Genomic_DNA"/>
</dbReference>